<dbReference type="Proteomes" id="UP000317550">
    <property type="component" value="Chromosome"/>
</dbReference>
<dbReference type="InterPro" id="IPR008928">
    <property type="entry name" value="6-hairpin_glycosidase_sf"/>
</dbReference>
<keyword evidence="3" id="KW-1185">Reference proteome</keyword>
<accession>A0A516SC41</accession>
<feature type="chain" id="PRO_5021792489" evidence="1">
    <location>
        <begin position="23"/>
        <end position="511"/>
    </location>
</feature>
<dbReference type="KEGG" id="cari:FNU76_04725"/>
<proteinExistence type="predicted"/>
<dbReference type="EMBL" id="CP041730">
    <property type="protein sequence ID" value="QDQ25711.1"/>
    <property type="molecule type" value="Genomic_DNA"/>
</dbReference>
<dbReference type="PANTHER" id="PTHR15108">
    <property type="entry name" value="N-ACYLGLUCOSAMINE-2-EPIMERASE"/>
    <property type="match status" value="1"/>
</dbReference>
<keyword evidence="1" id="KW-0732">Signal</keyword>
<organism evidence="2 3">
    <name type="scientific">Chitinimonas arctica</name>
    <dbReference type="NCBI Taxonomy" id="2594795"/>
    <lineage>
        <taxon>Bacteria</taxon>
        <taxon>Pseudomonadati</taxon>
        <taxon>Pseudomonadota</taxon>
        <taxon>Betaproteobacteria</taxon>
        <taxon>Neisseriales</taxon>
        <taxon>Chitinibacteraceae</taxon>
        <taxon>Chitinimonas</taxon>
    </lineage>
</organism>
<dbReference type="GO" id="GO:0005975">
    <property type="term" value="P:carbohydrate metabolic process"/>
    <property type="evidence" value="ECO:0007669"/>
    <property type="project" value="InterPro"/>
</dbReference>
<dbReference type="RefSeq" id="WP_143856636.1">
    <property type="nucleotide sequence ID" value="NZ_CP041730.1"/>
</dbReference>
<protein>
    <submittedName>
        <fullName evidence="2">N-acylglucosamine 2-epimerase</fullName>
    </submittedName>
</protein>
<sequence length="511" mass="56640">MSDLSSRLIIALLVGASLTCLADEATVQPTAPIAVPVDLAPPAAPESPDVAVEPPPPGQRWLQHARNDLLPWWTQAAAQGEPVGRFPTFRCNDGSAYLAAKPCPELANPPAWLKGELGRDYVRMQARQIYAYAMGFHLTGDIKLLRLAQAGVADLRERALDRKTGSAASWYEKGKPMPAIGLRTAQDLSYAGLGLASMYYLTRDPLVLVDLIKLKQHIFASYRDAKTGLIRWQAKGGSEAQREELVATLDQLNAYMVLVAPILPEGPLKQQWLQDIATLSKAMVSRFHDAEQSRFWGTRGQADSESADGRHNDFGHTVKAYWMLYLGARLNRDQSLSAFARDGMRKTLDRAWLKDSGSWGEKLLPDGRTDPNKSWWSYAELDQAAATLAMLEGDKADRWKAAGDWWLTHFVDSARGEVWGSLPADGKADTTQLKQHHWKNGFHSMEHALVNYIASQALADQPATLYFALPNSKLARNLTAYMFGGREISRQNLKSDAGVVQRVEFSLKTEK</sequence>
<evidence type="ECO:0000313" key="2">
    <source>
        <dbReference type="EMBL" id="QDQ25711.1"/>
    </source>
</evidence>
<evidence type="ECO:0000256" key="1">
    <source>
        <dbReference type="SAM" id="SignalP"/>
    </source>
</evidence>
<dbReference type="AlphaFoldDB" id="A0A516SC41"/>
<dbReference type="SUPFAM" id="SSF48208">
    <property type="entry name" value="Six-hairpin glycosidases"/>
    <property type="match status" value="1"/>
</dbReference>
<gene>
    <name evidence="2" type="ORF">FNU76_04725</name>
</gene>
<name>A0A516SC41_9NEIS</name>
<evidence type="ECO:0000313" key="3">
    <source>
        <dbReference type="Proteomes" id="UP000317550"/>
    </source>
</evidence>
<dbReference type="OrthoDB" id="5141876at2"/>
<reference evidence="3" key="1">
    <citation type="submission" date="2019-07" db="EMBL/GenBank/DDBJ databases">
        <title>Chitinimonas sp. nov., isolated from Ny-Alesund, arctica soil.</title>
        <authorList>
            <person name="Xu Q."/>
            <person name="Peng F."/>
        </authorList>
    </citation>
    <scope>NUCLEOTIDE SEQUENCE [LARGE SCALE GENOMIC DNA]</scope>
    <source>
        <strain evidence="3">R3-44</strain>
    </source>
</reference>
<dbReference type="Gene3D" id="1.50.10.10">
    <property type="match status" value="1"/>
</dbReference>
<dbReference type="InterPro" id="IPR012341">
    <property type="entry name" value="6hp_glycosidase-like_sf"/>
</dbReference>
<feature type="signal peptide" evidence="1">
    <location>
        <begin position="1"/>
        <end position="22"/>
    </location>
</feature>